<dbReference type="STRING" id="1073423.SAMN04488700_1418"/>
<proteinExistence type="inferred from homology"/>
<dbReference type="InterPro" id="IPR011831">
    <property type="entry name" value="ADP-Glc_PPase"/>
</dbReference>
<sequence length="392" mass="43578">MSTRLFSSNMRKIETLAMILAGGQGSRLGKLTKEIAKPAVPFGGKYRIIDFALSNCVNSGIKNVGVVTQYQPRELNKHVGNGEAWGLNVHSGGATILQPYASVDGEKWFKGTANAIYQNSSFIDQHNPDYVLVLSGDHIYKMDYQRMLDFHKSKKAALTVGVIPVPIEEAPRFGIMNTDQTDRIIEFEEKPEKPKSNLASMGVYIFDWALLKKYLDEDQSKRRELEDFGKDVIPAYLGNGENIFAYAFTDYWKDVGTIESLWEANMEFLDPTHALNIRNSDWRIYSQNPSAPPQFLTETSNVTDAMIVDGCYIAGEITHSILSHNVKVGKGSIVENSIVMSGVTIGENVTIKYAIIGDNAKIHDGAYLVGKEKEIMVVGYNEEIGGLTDDEK</sequence>
<evidence type="ECO:0000256" key="8">
    <source>
        <dbReference type="ARBA" id="ARBA00023277"/>
    </source>
</evidence>
<dbReference type="InterPro" id="IPR029044">
    <property type="entry name" value="Nucleotide-diphossugar_trans"/>
</dbReference>
<dbReference type="Gene3D" id="2.160.10.10">
    <property type="entry name" value="Hexapeptide repeat proteins"/>
    <property type="match status" value="1"/>
</dbReference>
<evidence type="ECO:0000256" key="9">
    <source>
        <dbReference type="HAMAP-Rule" id="MF_00624"/>
    </source>
</evidence>
<dbReference type="InterPro" id="IPR005835">
    <property type="entry name" value="NTP_transferase_dom"/>
</dbReference>
<dbReference type="InterPro" id="IPR023049">
    <property type="entry name" value="GlgC_bac"/>
</dbReference>
<dbReference type="GO" id="GO:0008878">
    <property type="term" value="F:glucose-1-phosphate adenylyltransferase activity"/>
    <property type="evidence" value="ECO:0007669"/>
    <property type="project" value="UniProtKB-UniRule"/>
</dbReference>
<evidence type="ECO:0000256" key="4">
    <source>
        <dbReference type="ARBA" id="ARBA00022695"/>
    </source>
</evidence>
<keyword evidence="2 9" id="KW-0321">Glycogen metabolism</keyword>
<evidence type="ECO:0000256" key="3">
    <source>
        <dbReference type="ARBA" id="ARBA00022679"/>
    </source>
</evidence>
<dbReference type="InterPro" id="IPR005836">
    <property type="entry name" value="ADP_Glu_pyroP_CS"/>
</dbReference>
<keyword evidence="13" id="KW-1185">Reference proteome</keyword>
<feature type="binding site" evidence="9">
    <location>
        <begin position="189"/>
        <end position="190"/>
    </location>
    <ligand>
        <name>alpha-D-glucose 1-phosphate</name>
        <dbReference type="ChEBI" id="CHEBI:58601"/>
    </ligand>
</feature>
<evidence type="ECO:0000256" key="7">
    <source>
        <dbReference type="ARBA" id="ARBA00023056"/>
    </source>
</evidence>
<evidence type="ECO:0000256" key="5">
    <source>
        <dbReference type="ARBA" id="ARBA00022741"/>
    </source>
</evidence>
<feature type="binding site" evidence="9">
    <location>
        <position position="200"/>
    </location>
    <ligand>
        <name>alpha-D-glucose 1-phosphate</name>
        <dbReference type="ChEBI" id="CHEBI:58601"/>
    </ligand>
</feature>
<dbReference type="NCBIfam" id="TIGR02091">
    <property type="entry name" value="glgC"/>
    <property type="match status" value="1"/>
</dbReference>
<keyword evidence="8 9" id="KW-0119">Carbohydrate metabolism</keyword>
<dbReference type="EC" id="2.7.7.27" evidence="9"/>
<dbReference type="CDD" id="cd04651">
    <property type="entry name" value="LbH_G1P_AT_C"/>
    <property type="match status" value="1"/>
</dbReference>
<comment type="subunit">
    <text evidence="9">Homotetramer.</text>
</comment>
<dbReference type="NCBIfam" id="NF003670">
    <property type="entry name" value="PRK05293.1"/>
    <property type="match status" value="1"/>
</dbReference>
<feature type="site" description="Could play a key role in the communication between the regulatory and the substrate sites" evidence="9">
    <location>
        <position position="69"/>
    </location>
</feature>
<dbReference type="PROSITE" id="PS00809">
    <property type="entry name" value="ADP_GLC_PYROPHOSPH_2"/>
    <property type="match status" value="1"/>
</dbReference>
<evidence type="ECO:0000256" key="2">
    <source>
        <dbReference type="ARBA" id="ARBA00022600"/>
    </source>
</evidence>
<comment type="similarity">
    <text evidence="1 9">Belongs to the bacterial/plant glucose-1-phosphate adenylyltransferase family.</text>
</comment>
<dbReference type="Pfam" id="PF24894">
    <property type="entry name" value="Hexapep_GlmU"/>
    <property type="match status" value="1"/>
</dbReference>
<dbReference type="PROSITE" id="PS00808">
    <property type="entry name" value="ADP_GLC_PYROPHOSPH_1"/>
    <property type="match status" value="1"/>
</dbReference>
<protein>
    <recommendedName>
        <fullName evidence="9">Glucose-1-phosphate adenylyltransferase</fullName>
        <ecNumber evidence="9">2.7.7.27</ecNumber>
    </recommendedName>
    <alternativeName>
        <fullName evidence="9">ADP-glucose pyrophosphorylase</fullName>
        <shortName evidence="9">ADPGlc PPase</shortName>
    </alternativeName>
    <alternativeName>
        <fullName evidence="9">ADP-glucose synthase</fullName>
    </alternativeName>
</protein>
<feature type="site" description="Could play a key role in the communication between the regulatory and the substrate sites" evidence="9">
    <location>
        <position position="108"/>
    </location>
</feature>
<organism evidence="12 13">
    <name type="scientific">Carnobacterium iners</name>
    <dbReference type="NCBI Taxonomy" id="1073423"/>
    <lineage>
        <taxon>Bacteria</taxon>
        <taxon>Bacillati</taxon>
        <taxon>Bacillota</taxon>
        <taxon>Bacilli</taxon>
        <taxon>Lactobacillales</taxon>
        <taxon>Carnobacteriaceae</taxon>
        <taxon>Carnobacterium</taxon>
    </lineage>
</organism>
<evidence type="ECO:0000313" key="13">
    <source>
        <dbReference type="Proteomes" id="UP000193435"/>
    </source>
</evidence>
<feature type="domain" description="Glucose-1-phosphate adenylyltransferase/Bifunctional protein GlmU-like C-terminal hexapeptide" evidence="11">
    <location>
        <begin position="298"/>
        <end position="372"/>
    </location>
</feature>
<evidence type="ECO:0000256" key="1">
    <source>
        <dbReference type="ARBA" id="ARBA00010443"/>
    </source>
</evidence>
<dbReference type="InterPro" id="IPR011004">
    <property type="entry name" value="Trimer_LpxA-like_sf"/>
</dbReference>
<dbReference type="PANTHER" id="PTHR43523:SF2">
    <property type="entry name" value="GLUCOSE-1-PHOSPHATE ADENYLYLTRANSFERASE"/>
    <property type="match status" value="1"/>
</dbReference>
<accession>A0A1X7N5G5</accession>
<dbReference type="AlphaFoldDB" id="A0A1X7N5G5"/>
<dbReference type="GO" id="GO:0005524">
    <property type="term" value="F:ATP binding"/>
    <property type="evidence" value="ECO:0007669"/>
    <property type="project" value="UniProtKB-KW"/>
</dbReference>
<dbReference type="Proteomes" id="UP000193435">
    <property type="component" value="Unassembled WGS sequence"/>
</dbReference>
<evidence type="ECO:0000259" key="10">
    <source>
        <dbReference type="Pfam" id="PF00483"/>
    </source>
</evidence>
<dbReference type="SUPFAM" id="SSF53448">
    <property type="entry name" value="Nucleotide-diphospho-sugar transferases"/>
    <property type="match status" value="1"/>
</dbReference>
<feature type="domain" description="Nucleotidyl transferase" evidence="10">
    <location>
        <begin position="17"/>
        <end position="268"/>
    </location>
</feature>
<dbReference type="EMBL" id="FXBJ01000002">
    <property type="protein sequence ID" value="SMH32550.1"/>
    <property type="molecule type" value="Genomic_DNA"/>
</dbReference>
<dbReference type="CDD" id="cd02508">
    <property type="entry name" value="ADP_Glucose_PP"/>
    <property type="match status" value="1"/>
</dbReference>
<comment type="caution">
    <text evidence="9">Lacks conserved residue(s) required for the propagation of feature annotation.</text>
</comment>
<dbReference type="Pfam" id="PF00483">
    <property type="entry name" value="NTP_transferase"/>
    <property type="match status" value="1"/>
</dbReference>
<evidence type="ECO:0000313" key="12">
    <source>
        <dbReference type="EMBL" id="SMH32550.1"/>
    </source>
</evidence>
<comment type="function">
    <text evidence="9">Involved in the biosynthesis of ADP-glucose, a building block required for the elongation reactions to produce glycogen. Catalyzes the reaction between ATP and alpha-D-glucose 1-phosphate (G1P) to produce pyrophosphate and ADP-Glc.</text>
</comment>
<keyword evidence="7 9" id="KW-0320">Glycogen biosynthesis</keyword>
<keyword evidence="4 9" id="KW-0548">Nucleotidyltransferase</keyword>
<keyword evidence="6 9" id="KW-0067">ATP-binding</keyword>
<dbReference type="SUPFAM" id="SSF51161">
    <property type="entry name" value="Trimeric LpxA-like enzymes"/>
    <property type="match status" value="1"/>
</dbReference>
<comment type="catalytic activity">
    <reaction evidence="9">
        <text>alpha-D-glucose 1-phosphate + ATP + H(+) = ADP-alpha-D-glucose + diphosphate</text>
        <dbReference type="Rhea" id="RHEA:12120"/>
        <dbReference type="ChEBI" id="CHEBI:15378"/>
        <dbReference type="ChEBI" id="CHEBI:30616"/>
        <dbReference type="ChEBI" id="CHEBI:33019"/>
        <dbReference type="ChEBI" id="CHEBI:57498"/>
        <dbReference type="ChEBI" id="CHEBI:58601"/>
        <dbReference type="EC" id="2.7.7.27"/>
    </reaction>
</comment>
<keyword evidence="3 9" id="KW-0808">Transferase</keyword>
<comment type="pathway">
    <text evidence="9">Glycan biosynthesis; glycogen biosynthesis.</text>
</comment>
<keyword evidence="5 9" id="KW-0547">Nucleotide-binding</keyword>
<evidence type="ECO:0000259" key="11">
    <source>
        <dbReference type="Pfam" id="PF24894"/>
    </source>
</evidence>
<feature type="binding site" evidence="9">
    <location>
        <position position="174"/>
    </location>
    <ligand>
        <name>alpha-D-glucose 1-phosphate</name>
        <dbReference type="ChEBI" id="CHEBI:58601"/>
    </ligand>
</feature>
<dbReference type="InterPro" id="IPR056818">
    <property type="entry name" value="GlmU/GlgC-like_hexapep"/>
</dbReference>
<dbReference type="HAMAP" id="MF_00624">
    <property type="entry name" value="GlgC"/>
    <property type="match status" value="1"/>
</dbReference>
<name>A0A1X7N5G5_9LACT</name>
<evidence type="ECO:0000256" key="6">
    <source>
        <dbReference type="ARBA" id="ARBA00022840"/>
    </source>
</evidence>
<dbReference type="PANTHER" id="PTHR43523">
    <property type="entry name" value="GLUCOSE-1-PHOSPHATE ADENYLYLTRANSFERASE-RELATED"/>
    <property type="match status" value="1"/>
</dbReference>
<dbReference type="GO" id="GO:0005978">
    <property type="term" value="P:glycogen biosynthetic process"/>
    <property type="evidence" value="ECO:0007669"/>
    <property type="project" value="UniProtKB-UniRule"/>
</dbReference>
<gene>
    <name evidence="9" type="primary">glgC</name>
    <name evidence="12" type="ORF">SAMN04488700_1418</name>
</gene>
<reference evidence="12 13" key="1">
    <citation type="submission" date="2017-04" db="EMBL/GenBank/DDBJ databases">
        <authorList>
            <person name="Afonso C.L."/>
            <person name="Miller P.J."/>
            <person name="Scott M.A."/>
            <person name="Spackman E."/>
            <person name="Goraichik I."/>
            <person name="Dimitrov K.M."/>
            <person name="Suarez D.L."/>
            <person name="Swayne D.E."/>
        </authorList>
    </citation>
    <scope>NUCLEOTIDE SEQUENCE [LARGE SCALE GENOMIC DNA]</scope>
    <source>
        <strain evidence="12 13">LMG26642</strain>
    </source>
</reference>
<dbReference type="Gene3D" id="3.90.550.10">
    <property type="entry name" value="Spore Coat Polysaccharide Biosynthesis Protein SpsA, Chain A"/>
    <property type="match status" value="1"/>
</dbReference>
<dbReference type="UniPathway" id="UPA00164"/>